<dbReference type="RefSeq" id="WP_380791210.1">
    <property type="nucleotide sequence ID" value="NZ_JBHTKR010000004.1"/>
</dbReference>
<reference evidence="3" key="1">
    <citation type="journal article" date="2019" name="Int. J. Syst. Evol. Microbiol.">
        <title>The Global Catalogue of Microorganisms (GCM) 10K type strain sequencing project: providing services to taxonomists for standard genome sequencing and annotation.</title>
        <authorList>
            <consortium name="The Broad Institute Genomics Platform"/>
            <consortium name="The Broad Institute Genome Sequencing Center for Infectious Disease"/>
            <person name="Wu L."/>
            <person name="Ma J."/>
        </authorList>
    </citation>
    <scope>NUCLEOTIDE SEQUENCE [LARGE SCALE GENOMIC DNA]</scope>
    <source>
        <strain evidence="3">CCUG 55328</strain>
    </source>
</reference>
<proteinExistence type="predicted"/>
<accession>A0ABW3TGX8</accession>
<dbReference type="InterPro" id="IPR036844">
    <property type="entry name" value="Hint_dom_sf"/>
</dbReference>
<organism evidence="2 3">
    <name type="scientific">Seohaeicola saemankumensis</name>
    <dbReference type="NCBI Taxonomy" id="481181"/>
    <lineage>
        <taxon>Bacteria</taxon>
        <taxon>Pseudomonadati</taxon>
        <taxon>Pseudomonadota</taxon>
        <taxon>Alphaproteobacteria</taxon>
        <taxon>Rhodobacterales</taxon>
        <taxon>Roseobacteraceae</taxon>
        <taxon>Seohaeicola</taxon>
    </lineage>
</organism>
<sequence>MQSGIGPGAIVLTTNGELPVEWLSVGDMLITRDNGPQPVLAVVRQRSKTAGGMALPDPVLLFPGDCITSVKPWEKLRLAPGHRLLLRNPLVQLNFGLDEALARPCDLTRRRAPRPDPTMGLLTYFHLIMPRHELIMAGGLWLESTCPDMARRLGKAVPAAAAQTLLQRPQHAPRPTLSTKEANLLRQYMPQALSLTDLFAA</sequence>
<protein>
    <submittedName>
        <fullName evidence="2">Hint domain-containing protein</fullName>
    </submittedName>
</protein>
<evidence type="ECO:0000259" key="1">
    <source>
        <dbReference type="Pfam" id="PF13403"/>
    </source>
</evidence>
<dbReference type="Proteomes" id="UP001597151">
    <property type="component" value="Unassembled WGS sequence"/>
</dbReference>
<feature type="domain" description="Hedgehog/Intein (Hint)" evidence="1">
    <location>
        <begin position="7"/>
        <end position="147"/>
    </location>
</feature>
<dbReference type="SUPFAM" id="SSF51294">
    <property type="entry name" value="Hedgehog/intein (Hint) domain"/>
    <property type="match status" value="1"/>
</dbReference>
<dbReference type="InterPro" id="IPR028992">
    <property type="entry name" value="Hedgehog/Intein_dom"/>
</dbReference>
<dbReference type="EMBL" id="JBHTKR010000004">
    <property type="protein sequence ID" value="MFD1194975.1"/>
    <property type="molecule type" value="Genomic_DNA"/>
</dbReference>
<evidence type="ECO:0000313" key="3">
    <source>
        <dbReference type="Proteomes" id="UP001597151"/>
    </source>
</evidence>
<name>A0ABW3TGX8_9RHOB</name>
<evidence type="ECO:0000313" key="2">
    <source>
        <dbReference type="EMBL" id="MFD1194975.1"/>
    </source>
</evidence>
<gene>
    <name evidence="2" type="ORF">ACFQ3C_09860</name>
</gene>
<keyword evidence="3" id="KW-1185">Reference proteome</keyword>
<dbReference type="Pfam" id="PF13403">
    <property type="entry name" value="Hint_2"/>
    <property type="match status" value="1"/>
</dbReference>
<comment type="caution">
    <text evidence="2">The sequence shown here is derived from an EMBL/GenBank/DDBJ whole genome shotgun (WGS) entry which is preliminary data.</text>
</comment>